<evidence type="ECO:0000256" key="3">
    <source>
        <dbReference type="ARBA" id="ARBA00022840"/>
    </source>
</evidence>
<evidence type="ECO:0000259" key="5">
    <source>
        <dbReference type="SMART" id="SM00382"/>
    </source>
</evidence>
<dbReference type="PRINTS" id="PR00819">
    <property type="entry name" value="CBXCFQXSUPER"/>
</dbReference>
<dbReference type="AlphaFoldDB" id="A0A7X2Z6K8"/>
<feature type="region of interest" description="Disordered" evidence="4">
    <location>
        <begin position="86"/>
        <end position="116"/>
    </location>
</feature>
<evidence type="ECO:0000256" key="2">
    <source>
        <dbReference type="ARBA" id="ARBA00022741"/>
    </source>
</evidence>
<evidence type="ECO:0000256" key="1">
    <source>
        <dbReference type="ARBA" id="ARBA00010378"/>
    </source>
</evidence>
<dbReference type="InterPro" id="IPR050773">
    <property type="entry name" value="CbxX/CfxQ_RuBisCO_ESX"/>
</dbReference>
<protein>
    <submittedName>
        <fullName evidence="6">AAA family ATPase</fullName>
    </submittedName>
</protein>
<dbReference type="Pfam" id="PF00004">
    <property type="entry name" value="AAA"/>
    <property type="match status" value="1"/>
</dbReference>
<dbReference type="EMBL" id="WNZX01000001">
    <property type="protein sequence ID" value="MUG69299.1"/>
    <property type="molecule type" value="Genomic_DNA"/>
</dbReference>
<evidence type="ECO:0000313" key="6">
    <source>
        <dbReference type="EMBL" id="MUG69299.1"/>
    </source>
</evidence>
<dbReference type="Gene3D" id="1.10.8.60">
    <property type="match status" value="1"/>
</dbReference>
<evidence type="ECO:0000256" key="4">
    <source>
        <dbReference type="SAM" id="MobiDB-lite"/>
    </source>
</evidence>
<evidence type="ECO:0000313" key="7">
    <source>
        <dbReference type="Proteomes" id="UP000450917"/>
    </source>
</evidence>
<reference evidence="6 7" key="1">
    <citation type="submission" date="2019-11" db="EMBL/GenBank/DDBJ databases">
        <title>Draft genome sequences of five Paenibacillus species of dairy origin.</title>
        <authorList>
            <person name="Olajide A.M."/>
            <person name="Chen S."/>
            <person name="Lapointe G."/>
        </authorList>
    </citation>
    <scope>NUCLEOTIDE SEQUENCE [LARGE SCALE GENOMIC DNA]</scope>
    <source>
        <strain evidence="6 7">2CS3</strain>
    </source>
</reference>
<dbReference type="InterPro" id="IPR027417">
    <property type="entry name" value="P-loop_NTPase"/>
</dbReference>
<proteinExistence type="inferred from homology"/>
<dbReference type="RefSeq" id="WP_155613813.1">
    <property type="nucleotide sequence ID" value="NZ_WNZX01000001.1"/>
</dbReference>
<keyword evidence="3" id="KW-0067">ATP-binding</keyword>
<dbReference type="SMART" id="SM00382">
    <property type="entry name" value="AAA"/>
    <property type="match status" value="1"/>
</dbReference>
<gene>
    <name evidence="6" type="ORF">GNP93_01285</name>
</gene>
<keyword evidence="2" id="KW-0547">Nucleotide-binding</keyword>
<dbReference type="CDD" id="cd00009">
    <property type="entry name" value="AAA"/>
    <property type="match status" value="1"/>
</dbReference>
<dbReference type="PANTHER" id="PTHR43392:SF2">
    <property type="entry name" value="AAA-TYPE ATPASE FAMILY PROTEIN _ ANKYRIN REPEAT FAMILY PROTEIN"/>
    <property type="match status" value="1"/>
</dbReference>
<dbReference type="Proteomes" id="UP000450917">
    <property type="component" value="Unassembled WGS sequence"/>
</dbReference>
<dbReference type="InterPro" id="IPR000641">
    <property type="entry name" value="CbxX/CfxQ"/>
</dbReference>
<dbReference type="GO" id="GO:0005524">
    <property type="term" value="F:ATP binding"/>
    <property type="evidence" value="ECO:0007669"/>
    <property type="project" value="UniProtKB-KW"/>
</dbReference>
<feature type="domain" description="AAA+ ATPase" evidence="5">
    <location>
        <begin position="382"/>
        <end position="521"/>
    </location>
</feature>
<sequence length="627" mass="70281">MLKLISARTRSHSLQTGEIMQYLPLPELTYKELKADFKAAPHLAVIDELDLSGAGGVLVKCKYREDGILAAAYLFKKFELQSGHQLNVAEQEEDDDAETDADYPSGEEPYDGEPKGNVPHEVYSILYKEENLTSLPVITSRELSNAYNQSPPMAGGFGFHPYQPSWGEESKTKKPYWFEGKYPLVVTEGPMSFVKPTEAFKHVGRFIIYIMEESSFFPEEDLPTDTETIDNFEKTLRFELDFEGCRIASPSSVYLQGVIAECAREQGYSLSKTVDRVKLIELLKSYRGHSFASYQDMEILVRKAIKKKKSRSKTLTKADFDKVFIIGETHKKASAALKPSGAAALLDQMIGLDDVKAQLVRVIKRMKFDKQRSASGLKTSATHMAAVFMGSPGTAKTTTARIFGQMLCEEEVLNNNQFVEVSRKDLVGKYVGWTAPTVAGLFGKAKGGTIFIDEAYSLMSEGQKDGFSDEALSEIIRQMENNPDTLVIFAGYTDKMKHFIQEANPGLRSRLTNIIAFEDYTHEQMWGIFNYFVTKEEYVLADAPLVKERVEEFIEKMKELGPGNTGNGRLMRKLFKSAVSYMAEREAQDLRTLTLSDVEQAAAELFRAEAAVLREQHATGSRIGFVV</sequence>
<comment type="similarity">
    <text evidence="1">Belongs to the CbxX/CfxQ family.</text>
</comment>
<dbReference type="InterPro" id="IPR003959">
    <property type="entry name" value="ATPase_AAA_core"/>
</dbReference>
<accession>A0A7X2Z6K8</accession>
<dbReference type="GO" id="GO:0016887">
    <property type="term" value="F:ATP hydrolysis activity"/>
    <property type="evidence" value="ECO:0007669"/>
    <property type="project" value="InterPro"/>
</dbReference>
<dbReference type="Gene3D" id="3.40.50.300">
    <property type="entry name" value="P-loop containing nucleotide triphosphate hydrolases"/>
    <property type="match status" value="1"/>
</dbReference>
<keyword evidence="7" id="KW-1185">Reference proteome</keyword>
<organism evidence="6 7">
    <name type="scientific">Paenibacillus validus</name>
    <dbReference type="NCBI Taxonomy" id="44253"/>
    <lineage>
        <taxon>Bacteria</taxon>
        <taxon>Bacillati</taxon>
        <taxon>Bacillota</taxon>
        <taxon>Bacilli</taxon>
        <taxon>Bacillales</taxon>
        <taxon>Paenibacillaceae</taxon>
        <taxon>Paenibacillus</taxon>
    </lineage>
</organism>
<dbReference type="SUPFAM" id="SSF52540">
    <property type="entry name" value="P-loop containing nucleoside triphosphate hydrolases"/>
    <property type="match status" value="1"/>
</dbReference>
<dbReference type="FunFam" id="3.40.50.300:FF:000216">
    <property type="entry name" value="Type VII secretion ATPase EccA"/>
    <property type="match status" value="1"/>
</dbReference>
<dbReference type="InterPro" id="IPR003593">
    <property type="entry name" value="AAA+_ATPase"/>
</dbReference>
<name>A0A7X2Z6K8_9BACL</name>
<feature type="compositionally biased region" description="Acidic residues" evidence="4">
    <location>
        <begin position="90"/>
        <end position="101"/>
    </location>
</feature>
<dbReference type="PANTHER" id="PTHR43392">
    <property type="entry name" value="AAA-TYPE ATPASE FAMILY PROTEIN / ANKYRIN REPEAT FAMILY PROTEIN"/>
    <property type="match status" value="1"/>
</dbReference>
<comment type="caution">
    <text evidence="6">The sequence shown here is derived from an EMBL/GenBank/DDBJ whole genome shotgun (WGS) entry which is preliminary data.</text>
</comment>